<dbReference type="PANTHER" id="PTHR43649">
    <property type="entry name" value="ARABINOSE-BINDING PROTEIN-RELATED"/>
    <property type="match status" value="1"/>
</dbReference>
<feature type="compositionally biased region" description="Low complexity" evidence="5">
    <location>
        <begin position="38"/>
        <end position="55"/>
    </location>
</feature>
<dbReference type="Pfam" id="PF13416">
    <property type="entry name" value="SBP_bac_8"/>
    <property type="match status" value="1"/>
</dbReference>
<comment type="subcellular location">
    <subcellularLocation>
        <location evidence="1">Cell envelope</location>
    </subcellularLocation>
</comment>
<dbReference type="AlphaFoldDB" id="A0A1R1ELM9"/>
<dbReference type="EMBL" id="MRTP01000006">
    <property type="protein sequence ID" value="OMF52753.1"/>
    <property type="molecule type" value="Genomic_DNA"/>
</dbReference>
<dbReference type="RefSeq" id="WP_076172925.1">
    <property type="nucleotide sequence ID" value="NZ_MRTP01000006.1"/>
</dbReference>
<dbReference type="InterPro" id="IPR050490">
    <property type="entry name" value="Bact_solute-bd_prot1"/>
</dbReference>
<keyword evidence="8" id="KW-1185">Reference proteome</keyword>
<dbReference type="CDD" id="cd14748">
    <property type="entry name" value="PBP2_UgpB"/>
    <property type="match status" value="1"/>
</dbReference>
<feature type="region of interest" description="Disordered" evidence="5">
    <location>
        <begin position="26"/>
        <end position="55"/>
    </location>
</feature>
<dbReference type="Gene3D" id="3.40.190.10">
    <property type="entry name" value="Periplasmic binding protein-like II"/>
    <property type="match status" value="2"/>
</dbReference>
<evidence type="ECO:0000256" key="2">
    <source>
        <dbReference type="ARBA" id="ARBA00008520"/>
    </source>
</evidence>
<keyword evidence="4 6" id="KW-0732">Signal</keyword>
<gene>
    <name evidence="7" type="ORF">BK138_22035</name>
</gene>
<name>A0A1R1ELM9_9BACL</name>
<sequence length="444" mass="48776">MKNKFPFIALTLALIMTLLAGCSGGGSGSGGETAGTDSKAASGEASSNAGNSGSGKETIQFWHSIGGKNGEFLDAMIKRFNSSQDKIEVVGTFQGSYQETVTKLQQAVAAKTAPDVTMLERSNVQLFADAEVLEDLAPYMEKSGLSKDDFEEGLMGHSYFNDKLVSLPFNRSTPVMHINKSMLDEKGLSIPTTWDELKKTAEALVVKENGEVKRYGLTMPYDTWYPIAMITQAGGKFFNDEGTSVGYTTEASKTFKYLKELQNAGALYYPPSQDSGNITNQMFTSGKVGILFQSTGSISGLTQGAKFDYVTAFLPQDKQYATPTGGGNVAMMAASKHKDAAWEFMHWLMTSPEGAQQFVIDTGYLPFTKQMVDSDAIKQLWEKEPNRKVAFEQLQYAVDTNKSVQWPQVEQEFNKAIQAIMYDNKDVDATLNSYKEEVDRILKN</sequence>
<accession>A0A1R1ELM9</accession>
<dbReference type="STRING" id="297318.BK138_22035"/>
<evidence type="ECO:0000256" key="5">
    <source>
        <dbReference type="SAM" id="MobiDB-lite"/>
    </source>
</evidence>
<organism evidence="7 8">
    <name type="scientific">Paenibacillus rhizosphaerae</name>
    <dbReference type="NCBI Taxonomy" id="297318"/>
    <lineage>
        <taxon>Bacteria</taxon>
        <taxon>Bacillati</taxon>
        <taxon>Bacillota</taxon>
        <taxon>Bacilli</taxon>
        <taxon>Bacillales</taxon>
        <taxon>Paenibacillaceae</taxon>
        <taxon>Paenibacillus</taxon>
    </lineage>
</organism>
<evidence type="ECO:0000256" key="6">
    <source>
        <dbReference type="SAM" id="SignalP"/>
    </source>
</evidence>
<keyword evidence="3" id="KW-0813">Transport</keyword>
<feature type="signal peptide" evidence="6">
    <location>
        <begin position="1"/>
        <end position="20"/>
    </location>
</feature>
<evidence type="ECO:0000256" key="4">
    <source>
        <dbReference type="ARBA" id="ARBA00022729"/>
    </source>
</evidence>
<evidence type="ECO:0000256" key="3">
    <source>
        <dbReference type="ARBA" id="ARBA00022448"/>
    </source>
</evidence>
<dbReference type="GO" id="GO:0030313">
    <property type="term" value="C:cell envelope"/>
    <property type="evidence" value="ECO:0007669"/>
    <property type="project" value="UniProtKB-SubCell"/>
</dbReference>
<dbReference type="InterPro" id="IPR006059">
    <property type="entry name" value="SBP"/>
</dbReference>
<protein>
    <submittedName>
        <fullName evidence="7">ABC transporter substrate-binding protein</fullName>
    </submittedName>
</protein>
<comment type="caution">
    <text evidence="7">The sequence shown here is derived from an EMBL/GenBank/DDBJ whole genome shotgun (WGS) entry which is preliminary data.</text>
</comment>
<reference evidence="7 8" key="1">
    <citation type="submission" date="2016-11" db="EMBL/GenBank/DDBJ databases">
        <title>Paenibacillus species isolates.</title>
        <authorList>
            <person name="Beno S.M."/>
        </authorList>
    </citation>
    <scope>NUCLEOTIDE SEQUENCE [LARGE SCALE GENOMIC DNA]</scope>
    <source>
        <strain evidence="7 8">FSL R5-0378</strain>
    </source>
</reference>
<feature type="chain" id="PRO_5038600204" evidence="6">
    <location>
        <begin position="21"/>
        <end position="444"/>
    </location>
</feature>
<dbReference type="PROSITE" id="PS51257">
    <property type="entry name" value="PROKAR_LIPOPROTEIN"/>
    <property type="match status" value="1"/>
</dbReference>
<proteinExistence type="inferred from homology"/>
<dbReference type="PANTHER" id="PTHR43649:SF31">
    <property type="entry name" value="SN-GLYCEROL-3-PHOSPHATE-BINDING PERIPLASMIC PROTEIN UGPB"/>
    <property type="match status" value="1"/>
</dbReference>
<evidence type="ECO:0000313" key="7">
    <source>
        <dbReference type="EMBL" id="OMF52753.1"/>
    </source>
</evidence>
<comment type="similarity">
    <text evidence="2">Belongs to the bacterial solute-binding protein 1 family.</text>
</comment>
<dbReference type="SUPFAM" id="SSF53850">
    <property type="entry name" value="Periplasmic binding protein-like II"/>
    <property type="match status" value="1"/>
</dbReference>
<dbReference type="Proteomes" id="UP000187172">
    <property type="component" value="Unassembled WGS sequence"/>
</dbReference>
<evidence type="ECO:0000256" key="1">
    <source>
        <dbReference type="ARBA" id="ARBA00004196"/>
    </source>
</evidence>
<evidence type="ECO:0000313" key="8">
    <source>
        <dbReference type="Proteomes" id="UP000187172"/>
    </source>
</evidence>